<feature type="transmembrane region" description="Helical" evidence="6">
    <location>
        <begin position="216"/>
        <end position="243"/>
    </location>
</feature>
<evidence type="ECO:0000256" key="5">
    <source>
        <dbReference type="ARBA" id="ARBA00023136"/>
    </source>
</evidence>
<sequence>MTRRLVPALVAGAVTVLVAALLLGRSAYPVLGLADPGELVRLGLPVVRVATAGAAAVAFGALTRSLVLADGAGGPSAGERAVASGAAWTWAVLAVLTALLTVADASGGLTAPGPDLVVQLVVRAAPVGWLACAAGAAVVAVWVREARTWSSTLGAAVLAGIALLGPVVTGHAIDGVGKDLGAPAVGLHVIAATVWLGTVGALLVGAPDDDAASARFARRAGAVSTVCAVLTVLSGVLAAGVLVPSMGELASAYGVLVLLAAAVTVVVLAVLARRRLADRGCGAGDAQRQRCRIADVRNAALELALLAVVTGLSVAMTRAVPPVQAPFHTTPTEAVLGFGIPDPPSVATLLGDWRPDVVMVALAVVLALVYGRWLRRVEGWPTGRAVAWFTGCAVLVLATSSGLGRYADALFSAHIAEHMLVGIVVPVLLVLGGPVTLARRALPDDGDARDRLEALLAAPALRMVAHPAVAAVLVVGSPFLLYLTPAFSLLQPLGWLMPAISLWFLGVGYLFFWVLVGVDPPPGARLPHVARLAVLVASMPFHALFGVILLAANQPVAQIPSTLAADGGGGQVFVTDFYSHLRLPWAVDLLADQHVAALLAWGMGDAPLLAVVIVLLVQWHRAGAAEDAATRNLLASRR</sequence>
<keyword evidence="5 6" id="KW-0472">Membrane</keyword>
<comment type="caution">
    <text evidence="7">The sequence shown here is derived from an EMBL/GenBank/DDBJ whole genome shotgun (WGS) entry which is preliminary data.</text>
</comment>
<protein>
    <submittedName>
        <fullName evidence="7">Cytochrome c oxidase assembly protein</fullName>
    </submittedName>
</protein>
<feature type="transmembrane region" description="Helical" evidence="6">
    <location>
        <begin position="120"/>
        <end position="143"/>
    </location>
</feature>
<feature type="transmembrane region" description="Helical" evidence="6">
    <location>
        <begin position="155"/>
        <end position="173"/>
    </location>
</feature>
<keyword evidence="3 6" id="KW-0812">Transmembrane</keyword>
<dbReference type="InterPro" id="IPR019108">
    <property type="entry name" value="Caa3_assmbl_CtaG-rel"/>
</dbReference>
<evidence type="ECO:0000313" key="8">
    <source>
        <dbReference type="Proteomes" id="UP001199469"/>
    </source>
</evidence>
<keyword evidence="4 6" id="KW-1133">Transmembrane helix</keyword>
<evidence type="ECO:0000256" key="6">
    <source>
        <dbReference type="SAM" id="Phobius"/>
    </source>
</evidence>
<feature type="transmembrane region" description="Helical" evidence="6">
    <location>
        <begin position="463"/>
        <end position="483"/>
    </location>
</feature>
<gene>
    <name evidence="7" type="ORF">LQ327_16720</name>
</gene>
<feature type="transmembrane region" description="Helical" evidence="6">
    <location>
        <begin position="530"/>
        <end position="552"/>
    </location>
</feature>
<name>A0ABS8PC64_9PSEU</name>
<keyword evidence="2" id="KW-1003">Cell membrane</keyword>
<evidence type="ECO:0000256" key="1">
    <source>
        <dbReference type="ARBA" id="ARBA00004651"/>
    </source>
</evidence>
<feature type="transmembrane region" description="Helical" evidence="6">
    <location>
        <begin position="50"/>
        <end position="69"/>
    </location>
</feature>
<feature type="transmembrane region" description="Helical" evidence="6">
    <location>
        <begin position="81"/>
        <end position="100"/>
    </location>
</feature>
<accession>A0ABS8PC64</accession>
<keyword evidence="8" id="KW-1185">Reference proteome</keyword>
<feature type="transmembrane region" description="Helical" evidence="6">
    <location>
        <begin position="595"/>
        <end position="617"/>
    </location>
</feature>
<feature type="transmembrane region" description="Helical" evidence="6">
    <location>
        <begin position="299"/>
        <end position="320"/>
    </location>
</feature>
<feature type="transmembrane region" description="Helical" evidence="6">
    <location>
        <begin position="185"/>
        <end position="204"/>
    </location>
</feature>
<dbReference type="Proteomes" id="UP001199469">
    <property type="component" value="Unassembled WGS sequence"/>
</dbReference>
<dbReference type="RefSeq" id="WP_230735658.1">
    <property type="nucleotide sequence ID" value="NZ_JAJNDB010000003.1"/>
</dbReference>
<evidence type="ECO:0000256" key="4">
    <source>
        <dbReference type="ARBA" id="ARBA00022989"/>
    </source>
</evidence>
<evidence type="ECO:0000256" key="2">
    <source>
        <dbReference type="ARBA" id="ARBA00022475"/>
    </source>
</evidence>
<feature type="transmembrane region" description="Helical" evidence="6">
    <location>
        <begin position="419"/>
        <end position="442"/>
    </location>
</feature>
<evidence type="ECO:0000256" key="3">
    <source>
        <dbReference type="ARBA" id="ARBA00022692"/>
    </source>
</evidence>
<evidence type="ECO:0000313" key="7">
    <source>
        <dbReference type="EMBL" id="MCD2195011.1"/>
    </source>
</evidence>
<feature type="transmembrane region" description="Helical" evidence="6">
    <location>
        <begin position="495"/>
        <end position="518"/>
    </location>
</feature>
<reference evidence="7 8" key="1">
    <citation type="submission" date="2021-11" db="EMBL/GenBank/DDBJ databases">
        <title>Draft genome sequence of Actinomycetospora sp. SF1 isolated from the rhizosphere soil.</title>
        <authorList>
            <person name="Duangmal K."/>
            <person name="Chantavorakit T."/>
        </authorList>
    </citation>
    <scope>NUCLEOTIDE SEQUENCE [LARGE SCALE GENOMIC DNA]</scope>
    <source>
        <strain evidence="7 8">TBRC 5722</strain>
    </source>
</reference>
<feature type="transmembrane region" description="Helical" evidence="6">
    <location>
        <begin position="249"/>
        <end position="271"/>
    </location>
</feature>
<feature type="transmembrane region" description="Helical" evidence="6">
    <location>
        <begin position="386"/>
        <end position="407"/>
    </location>
</feature>
<proteinExistence type="predicted"/>
<feature type="transmembrane region" description="Helical" evidence="6">
    <location>
        <begin position="357"/>
        <end position="374"/>
    </location>
</feature>
<dbReference type="Pfam" id="PF09678">
    <property type="entry name" value="Caa3_CtaG"/>
    <property type="match status" value="1"/>
</dbReference>
<dbReference type="EMBL" id="JAJNDB010000003">
    <property type="protein sequence ID" value="MCD2195011.1"/>
    <property type="molecule type" value="Genomic_DNA"/>
</dbReference>
<comment type="subcellular location">
    <subcellularLocation>
        <location evidence="1">Cell membrane</location>
        <topology evidence="1">Multi-pass membrane protein</topology>
    </subcellularLocation>
</comment>
<organism evidence="7 8">
    <name type="scientific">Actinomycetospora endophytica</name>
    <dbReference type="NCBI Taxonomy" id="2291215"/>
    <lineage>
        <taxon>Bacteria</taxon>
        <taxon>Bacillati</taxon>
        <taxon>Actinomycetota</taxon>
        <taxon>Actinomycetes</taxon>
        <taxon>Pseudonocardiales</taxon>
        <taxon>Pseudonocardiaceae</taxon>
        <taxon>Actinomycetospora</taxon>
    </lineage>
</organism>